<evidence type="ECO:0000313" key="2">
    <source>
        <dbReference type="EnsemblPlants" id="Bo9g163850.1"/>
    </source>
</evidence>
<dbReference type="PROSITE" id="PS50181">
    <property type="entry name" value="FBOX"/>
    <property type="match status" value="1"/>
</dbReference>
<dbReference type="InterPro" id="IPR036047">
    <property type="entry name" value="F-box-like_dom_sf"/>
</dbReference>
<dbReference type="EnsemblPlants" id="Bo9g163850.1">
    <property type="protein sequence ID" value="Bo9g163850.1"/>
    <property type="gene ID" value="Bo9g163850"/>
</dbReference>
<dbReference type="InterPro" id="IPR013187">
    <property type="entry name" value="F-box-assoc_dom_typ3"/>
</dbReference>
<dbReference type="SUPFAM" id="SSF81383">
    <property type="entry name" value="F-box domain"/>
    <property type="match status" value="1"/>
</dbReference>
<dbReference type="InterPro" id="IPR001810">
    <property type="entry name" value="F-box_dom"/>
</dbReference>
<protein>
    <recommendedName>
        <fullName evidence="1">F-box domain-containing protein</fullName>
    </recommendedName>
</protein>
<dbReference type="InterPro" id="IPR017451">
    <property type="entry name" value="F-box-assoc_interact_dom"/>
</dbReference>
<accession>A0A0D3EF85</accession>
<reference evidence="2 3" key="1">
    <citation type="journal article" date="2014" name="Genome Biol.">
        <title>Transcriptome and methylome profiling reveals relics of genome dominance in the mesopolyploid Brassica oleracea.</title>
        <authorList>
            <person name="Parkin I.A."/>
            <person name="Koh C."/>
            <person name="Tang H."/>
            <person name="Robinson S.J."/>
            <person name="Kagale S."/>
            <person name="Clarke W.E."/>
            <person name="Town C.D."/>
            <person name="Nixon J."/>
            <person name="Krishnakumar V."/>
            <person name="Bidwell S.L."/>
            <person name="Denoeud F."/>
            <person name="Belcram H."/>
            <person name="Links M.G."/>
            <person name="Just J."/>
            <person name="Clarke C."/>
            <person name="Bender T."/>
            <person name="Huebert T."/>
            <person name="Mason A.S."/>
            <person name="Pires J.C."/>
            <person name="Barker G."/>
            <person name="Moore J."/>
            <person name="Walley P.G."/>
            <person name="Manoli S."/>
            <person name="Batley J."/>
            <person name="Edwards D."/>
            <person name="Nelson M.N."/>
            <person name="Wang X."/>
            <person name="Paterson A.H."/>
            <person name="King G."/>
            <person name="Bancroft I."/>
            <person name="Chalhoub B."/>
            <person name="Sharpe A.G."/>
        </authorList>
    </citation>
    <scope>NUCLEOTIDE SEQUENCE</scope>
    <source>
        <strain evidence="2 3">cv. TO1000</strain>
    </source>
</reference>
<dbReference type="Gramene" id="Bo9g163850.1">
    <property type="protein sequence ID" value="Bo9g163850.1"/>
    <property type="gene ID" value="Bo9g163850"/>
</dbReference>
<sequence length="342" mass="39420">MMITRSKKNKTTFTTNPQTSSSFDGLPLDLVIEILGRFPIKSIARFLLVSKLWATIIHSRDFIESFPLGSCSSQPRFLIAFSGLDIKKGTHYAKEDWYFFSSSFLSRSSCPLPPVYHSHYVKGLLCIGSGREQFTVNPTSGKSIALPRVRTRRRTTKSFFGYDQVNDEYKVLCMTEALSGLHAEGPSRLSINLMRFDSRSEEFHLITRVPTEIVLSKDQYSQDMIINYQGKVAIPTKTSTYTFDVWVMVQNAEERKWLKKLTFSVEPWKSSCRFIYFKGITQTGEFIMAPYCYDSENVYVALYNHYTDTLRKIKVQVSADFNFKPNLPGIFFSDYIECVRFL</sequence>
<dbReference type="PANTHER" id="PTHR31111:SF67">
    <property type="entry name" value="F-BOX DOMAIN-CONTAINING PROTEIN"/>
    <property type="match status" value="1"/>
</dbReference>
<name>A0A0D3EF85_BRAOL</name>
<feature type="domain" description="F-box" evidence="1">
    <location>
        <begin position="20"/>
        <end position="66"/>
    </location>
</feature>
<reference evidence="2" key="2">
    <citation type="submission" date="2015-03" db="UniProtKB">
        <authorList>
            <consortium name="EnsemblPlants"/>
        </authorList>
    </citation>
    <scope>IDENTIFICATION</scope>
</reference>
<dbReference type="PANTHER" id="PTHR31111">
    <property type="entry name" value="BNAA05G37150D PROTEIN-RELATED"/>
    <property type="match status" value="1"/>
</dbReference>
<dbReference type="Pfam" id="PF08268">
    <property type="entry name" value="FBA_3"/>
    <property type="match status" value="2"/>
</dbReference>
<keyword evidence="3" id="KW-1185">Reference proteome</keyword>
<evidence type="ECO:0000313" key="3">
    <source>
        <dbReference type="Proteomes" id="UP000032141"/>
    </source>
</evidence>
<dbReference type="STRING" id="109376.A0A0D3EF85"/>
<proteinExistence type="predicted"/>
<dbReference type="NCBIfam" id="TIGR01640">
    <property type="entry name" value="F_box_assoc_1"/>
    <property type="match status" value="2"/>
</dbReference>
<evidence type="ECO:0000259" key="1">
    <source>
        <dbReference type="PROSITE" id="PS50181"/>
    </source>
</evidence>
<dbReference type="SMART" id="SM00256">
    <property type="entry name" value="FBOX"/>
    <property type="match status" value="1"/>
</dbReference>
<dbReference type="HOGENOM" id="CLU_027176_8_0_1"/>
<dbReference type="OMA" id="SWRIVEC"/>
<dbReference type="AlphaFoldDB" id="A0A0D3EF85"/>
<organism evidence="2 3">
    <name type="scientific">Brassica oleracea var. oleracea</name>
    <dbReference type="NCBI Taxonomy" id="109376"/>
    <lineage>
        <taxon>Eukaryota</taxon>
        <taxon>Viridiplantae</taxon>
        <taxon>Streptophyta</taxon>
        <taxon>Embryophyta</taxon>
        <taxon>Tracheophyta</taxon>
        <taxon>Spermatophyta</taxon>
        <taxon>Magnoliopsida</taxon>
        <taxon>eudicotyledons</taxon>
        <taxon>Gunneridae</taxon>
        <taxon>Pentapetalae</taxon>
        <taxon>rosids</taxon>
        <taxon>malvids</taxon>
        <taxon>Brassicales</taxon>
        <taxon>Brassicaceae</taxon>
        <taxon>Brassiceae</taxon>
        <taxon>Brassica</taxon>
    </lineage>
</organism>
<dbReference type="Pfam" id="PF00646">
    <property type="entry name" value="F-box"/>
    <property type="match status" value="1"/>
</dbReference>
<dbReference type="Proteomes" id="UP000032141">
    <property type="component" value="Chromosome C9"/>
</dbReference>